<keyword evidence="6 8" id="KW-1133">Transmembrane helix</keyword>
<keyword evidence="3" id="KW-1003">Cell membrane</keyword>
<feature type="transmembrane region" description="Helical" evidence="8">
    <location>
        <begin position="288"/>
        <end position="308"/>
    </location>
</feature>
<dbReference type="SUPFAM" id="SSF141868">
    <property type="entry name" value="EAL domain-like"/>
    <property type="match status" value="1"/>
</dbReference>
<dbReference type="InterPro" id="IPR003352">
    <property type="entry name" value="PTS_EIIC"/>
</dbReference>
<dbReference type="EMBL" id="DRGM01000189">
    <property type="protein sequence ID" value="HEA18581.1"/>
    <property type="molecule type" value="Genomic_DNA"/>
</dbReference>
<keyword evidence="2" id="KW-0813">Transport</keyword>
<evidence type="ECO:0000259" key="9">
    <source>
        <dbReference type="PROSITE" id="PS50883"/>
    </source>
</evidence>
<name>A0A7V1D261_9GAMM</name>
<protein>
    <submittedName>
        <fullName evidence="11">EAL domain-containing protein</fullName>
    </submittedName>
</protein>
<dbReference type="GO" id="GO:0005886">
    <property type="term" value="C:plasma membrane"/>
    <property type="evidence" value="ECO:0007669"/>
    <property type="project" value="UniProtKB-SubCell"/>
</dbReference>
<feature type="transmembrane region" description="Helical" evidence="8">
    <location>
        <begin position="126"/>
        <end position="145"/>
    </location>
</feature>
<dbReference type="SMART" id="SM00052">
    <property type="entry name" value="EAL"/>
    <property type="match status" value="1"/>
</dbReference>
<evidence type="ECO:0000256" key="4">
    <source>
        <dbReference type="ARBA" id="ARBA00022597"/>
    </source>
</evidence>
<dbReference type="RefSeq" id="WP_304184834.1">
    <property type="nucleotide sequence ID" value="NZ_DRGM01000189.1"/>
</dbReference>
<keyword evidence="7 8" id="KW-0472">Membrane</keyword>
<dbReference type="GO" id="GO:0071111">
    <property type="term" value="F:cyclic-guanylate-specific phosphodiesterase activity"/>
    <property type="evidence" value="ECO:0007669"/>
    <property type="project" value="InterPro"/>
</dbReference>
<dbReference type="GO" id="GO:0009401">
    <property type="term" value="P:phosphoenolpyruvate-dependent sugar phosphotransferase system"/>
    <property type="evidence" value="ECO:0007669"/>
    <property type="project" value="InterPro"/>
</dbReference>
<dbReference type="InterPro" id="IPR001633">
    <property type="entry name" value="EAL_dom"/>
</dbReference>
<proteinExistence type="predicted"/>
<dbReference type="AlphaFoldDB" id="A0A7V1D261"/>
<evidence type="ECO:0000256" key="8">
    <source>
        <dbReference type="SAM" id="Phobius"/>
    </source>
</evidence>
<evidence type="ECO:0000256" key="1">
    <source>
        <dbReference type="ARBA" id="ARBA00004651"/>
    </source>
</evidence>
<feature type="transmembrane region" description="Helical" evidence="8">
    <location>
        <begin position="94"/>
        <end position="114"/>
    </location>
</feature>
<dbReference type="InterPro" id="IPR050706">
    <property type="entry name" value="Cyclic-di-GMP_PDE-like"/>
</dbReference>
<keyword evidence="5 8" id="KW-0812">Transmembrane</keyword>
<dbReference type="PANTHER" id="PTHR33121:SF70">
    <property type="entry name" value="SIGNALING PROTEIN YKOW"/>
    <property type="match status" value="1"/>
</dbReference>
<feature type="transmembrane region" description="Helical" evidence="8">
    <location>
        <begin position="314"/>
        <end position="332"/>
    </location>
</feature>
<sequence>MLVLKQLNILFSVFAQSRYIISLREAFIALIPYFVSSALAILVLNLAVNFAFLSPDDLLYRVIEHSSNIIFVLFPLMVALSVGFHLSKNLGNSAVVGSMLALVGFCAHSDFLTFNNGELAVNGTGASAYAVLVPSLTSYLLMLGYKLTPKHWLELPLISDFLKEKLSLVLPFSLAFFALYLIVPLIEVSVQSALLYVVPNGDDSSVAMQLFKRMIIVHSFWFFGVHGDNAYAMMFEQLFLHQHIVPGLTAKTFYDTFVLIGGTGCFIGLIVAAFLLPNGSHEKSIAKISIPFSLFNFCEIILFALPVFLNPLLLVPFILVPCFNFLISYFLLSSGVIGYQEVTISWMTPTIINGAMVGTDASAAVYQVFLILCNACIYYPFLRLSSEKNNYQMAFNKLSSQLNVSERFAANSEQRFIKQQRAQNLSSAQLTTVLNTISKARLALYYQPQIDLSTGQVIGFEALLRLHNNDGSVSGPYFLDTLIMHKQTDIIDGWVIKQAARDLTQWRNVGFKPNISINVNPDVLINTAMVEKICQLFVGFADQVKIEIVESSYLEQQIIVTQNINKLRAHNIETVLDDFGTGYSSLSMLTHFPVKHVKLDRQFLLQCQQDAGRILYQQVTELFAKLGFAVVAEGIETHAEEQWVKSLGITTAQGWLYAPAMLRNEVISFTQTRNNSGKL</sequence>
<evidence type="ECO:0000256" key="6">
    <source>
        <dbReference type="ARBA" id="ARBA00022989"/>
    </source>
</evidence>
<dbReference type="GO" id="GO:0008982">
    <property type="term" value="F:protein-N(PI)-phosphohistidine-sugar phosphotransferase activity"/>
    <property type="evidence" value="ECO:0007669"/>
    <property type="project" value="InterPro"/>
</dbReference>
<evidence type="ECO:0000256" key="3">
    <source>
        <dbReference type="ARBA" id="ARBA00022475"/>
    </source>
</evidence>
<dbReference type="PANTHER" id="PTHR33121">
    <property type="entry name" value="CYCLIC DI-GMP PHOSPHODIESTERASE PDEF"/>
    <property type="match status" value="1"/>
</dbReference>
<gene>
    <name evidence="11" type="ORF">ENH88_19475</name>
</gene>
<evidence type="ECO:0000256" key="2">
    <source>
        <dbReference type="ARBA" id="ARBA00022448"/>
    </source>
</evidence>
<dbReference type="Gene3D" id="3.20.20.450">
    <property type="entry name" value="EAL domain"/>
    <property type="match status" value="1"/>
</dbReference>
<feature type="domain" description="EAL" evidence="9">
    <location>
        <begin position="426"/>
        <end position="674"/>
    </location>
</feature>
<comment type="subcellular location">
    <subcellularLocation>
        <location evidence="1">Cell membrane</location>
        <topology evidence="1">Multi-pass membrane protein</topology>
    </subcellularLocation>
</comment>
<dbReference type="Proteomes" id="UP000886188">
    <property type="component" value="Unassembled WGS sequence"/>
</dbReference>
<dbReference type="Pfam" id="PF00563">
    <property type="entry name" value="EAL"/>
    <property type="match status" value="1"/>
</dbReference>
<evidence type="ECO:0000313" key="11">
    <source>
        <dbReference type="EMBL" id="HEA18581.1"/>
    </source>
</evidence>
<keyword evidence="4" id="KW-0762">Sugar transport</keyword>
<feature type="domain" description="PTS EIIC type-3" evidence="10">
    <location>
        <begin position="3"/>
        <end position="381"/>
    </location>
</feature>
<dbReference type="Pfam" id="PF02378">
    <property type="entry name" value="PTS_EIIC"/>
    <property type="match status" value="1"/>
</dbReference>
<reference evidence="11" key="1">
    <citation type="journal article" date="2020" name="mSystems">
        <title>Genome- and Community-Level Interaction Insights into Carbon Utilization and Element Cycling Functions of Hydrothermarchaeota in Hydrothermal Sediment.</title>
        <authorList>
            <person name="Zhou Z."/>
            <person name="Liu Y."/>
            <person name="Xu W."/>
            <person name="Pan J."/>
            <person name="Luo Z.H."/>
            <person name="Li M."/>
        </authorList>
    </citation>
    <scope>NUCLEOTIDE SEQUENCE [LARGE SCALE GENOMIC DNA]</scope>
    <source>
        <strain evidence="11">HyVt-346</strain>
    </source>
</reference>
<evidence type="ECO:0000259" key="10">
    <source>
        <dbReference type="PROSITE" id="PS51105"/>
    </source>
</evidence>
<dbReference type="PROSITE" id="PS50883">
    <property type="entry name" value="EAL"/>
    <property type="match status" value="1"/>
</dbReference>
<dbReference type="CDD" id="cd01948">
    <property type="entry name" value="EAL"/>
    <property type="match status" value="1"/>
</dbReference>
<organism evidence="11">
    <name type="scientific">Pseudoalteromonas prydzensis</name>
    <dbReference type="NCBI Taxonomy" id="182141"/>
    <lineage>
        <taxon>Bacteria</taxon>
        <taxon>Pseudomonadati</taxon>
        <taxon>Pseudomonadota</taxon>
        <taxon>Gammaproteobacteria</taxon>
        <taxon>Alteromonadales</taxon>
        <taxon>Pseudoalteromonadaceae</taxon>
        <taxon>Pseudoalteromonas</taxon>
    </lineage>
</organism>
<accession>A0A7V1D261</accession>
<feature type="transmembrane region" description="Helical" evidence="8">
    <location>
        <begin position="364"/>
        <end position="382"/>
    </location>
</feature>
<feature type="transmembrane region" description="Helical" evidence="8">
    <location>
        <begin position="166"/>
        <end position="186"/>
    </location>
</feature>
<dbReference type="InterPro" id="IPR035919">
    <property type="entry name" value="EAL_sf"/>
</dbReference>
<feature type="transmembrane region" description="Helical" evidence="8">
    <location>
        <begin position="68"/>
        <end position="87"/>
    </location>
</feature>
<feature type="transmembrane region" description="Helical" evidence="8">
    <location>
        <begin position="256"/>
        <end position="276"/>
    </location>
</feature>
<comment type="caution">
    <text evidence="11">The sequence shown here is derived from an EMBL/GenBank/DDBJ whole genome shotgun (WGS) entry which is preliminary data.</text>
</comment>
<feature type="transmembrane region" description="Helical" evidence="8">
    <location>
        <begin position="26"/>
        <end position="48"/>
    </location>
</feature>
<evidence type="ECO:0000256" key="5">
    <source>
        <dbReference type="ARBA" id="ARBA00022692"/>
    </source>
</evidence>
<dbReference type="InterPro" id="IPR004501">
    <property type="entry name" value="PTS_EIIC_3"/>
</dbReference>
<dbReference type="PROSITE" id="PS51105">
    <property type="entry name" value="PTS_EIIC_TYPE_3"/>
    <property type="match status" value="1"/>
</dbReference>
<evidence type="ECO:0000256" key="7">
    <source>
        <dbReference type="ARBA" id="ARBA00023136"/>
    </source>
</evidence>